<dbReference type="AlphaFoldDB" id="A0A1X7S6R1"/>
<evidence type="ECO:0000313" key="3">
    <source>
        <dbReference type="Proteomes" id="UP000215127"/>
    </source>
</evidence>
<organism evidence="2 3">
    <name type="scientific">Zymoseptoria tritici (strain ST99CH_3D7)</name>
    <dbReference type="NCBI Taxonomy" id="1276538"/>
    <lineage>
        <taxon>Eukaryota</taxon>
        <taxon>Fungi</taxon>
        <taxon>Dikarya</taxon>
        <taxon>Ascomycota</taxon>
        <taxon>Pezizomycotina</taxon>
        <taxon>Dothideomycetes</taxon>
        <taxon>Dothideomycetidae</taxon>
        <taxon>Mycosphaerellales</taxon>
        <taxon>Mycosphaerellaceae</taxon>
        <taxon>Zymoseptoria</taxon>
    </lineage>
</organism>
<feature type="compositionally biased region" description="Low complexity" evidence="1">
    <location>
        <begin position="1"/>
        <end position="11"/>
    </location>
</feature>
<dbReference type="Proteomes" id="UP000215127">
    <property type="component" value="Chromosome 11"/>
</dbReference>
<protein>
    <submittedName>
        <fullName evidence="2">Uncharacterized protein</fullName>
    </submittedName>
</protein>
<reference evidence="2 3" key="1">
    <citation type="submission" date="2016-06" db="EMBL/GenBank/DDBJ databases">
        <authorList>
            <person name="Kjaerup R.B."/>
            <person name="Dalgaard T.S."/>
            <person name="Juul-Madsen H.R."/>
        </authorList>
    </citation>
    <scope>NUCLEOTIDE SEQUENCE [LARGE SCALE GENOMIC DNA]</scope>
</reference>
<evidence type="ECO:0000313" key="2">
    <source>
        <dbReference type="EMBL" id="SMQ55101.1"/>
    </source>
</evidence>
<sequence length="542" mass="60812">MSSSQDSQDSDATSPHRSGLPFVTGRSARPASSPPRSGPPGSSPPRSSVPPATQTQGLASSHSSGSGSGVQTQTQKASSATYAAKRQAEEDRHCSGIHFYNANARRLWLAWKFGGRVKLMHEMMVIDEEDLETKGKTPVFKHALLETGKTRLLTVLFTIEDDLLEQLILSDVYRHYNTPLKREQLGVETLPGNSRTIDAASFRPLIYGNFLCNETGKTLSFNQWIKVLDAVELYKEQLTRGIPPKRPLQTPGVGAWIRSIDETVKTARPEGYNPNNADLPINSERKYIRKPYQIDRLEEWVDVIRERLQHWQSSHPLTSMDEPLPWTVIDIGWTAKQQQRRYDHEHHSGSIRIMNLVESIVKREIGGYYKIYFLSLYSVPSHELAGTAEHVLSRLCGSYAAEGGLNVTVAGKSITAAKEIKADVYTEIQLGLGAKYGARTRVTKERLKTDVDFLELATRVVKLQQVEKQLKSGKQERQNKRVDVERKYLGAEQLLDHASDKILEENKAKRALTLVKDLDWLSSYCGVLETMEELSSDQLGTL</sequence>
<dbReference type="EMBL" id="LT853702">
    <property type="protein sequence ID" value="SMQ55101.1"/>
    <property type="molecule type" value="Genomic_DNA"/>
</dbReference>
<keyword evidence="3" id="KW-1185">Reference proteome</keyword>
<feature type="compositionally biased region" description="Polar residues" evidence="1">
    <location>
        <begin position="70"/>
        <end position="81"/>
    </location>
</feature>
<proteinExistence type="predicted"/>
<gene>
    <name evidence="2" type="ORF">ZT3D7_G10256</name>
</gene>
<accession>A0A1X7S6R1</accession>
<evidence type="ECO:0000256" key="1">
    <source>
        <dbReference type="SAM" id="MobiDB-lite"/>
    </source>
</evidence>
<feature type="compositionally biased region" description="Pro residues" evidence="1">
    <location>
        <begin position="32"/>
        <end position="43"/>
    </location>
</feature>
<name>A0A1X7S6R1_ZYMT9</name>
<feature type="region of interest" description="Disordered" evidence="1">
    <location>
        <begin position="1"/>
        <end position="84"/>
    </location>
</feature>